<feature type="region of interest" description="Disordered" evidence="1">
    <location>
        <begin position="157"/>
        <end position="187"/>
    </location>
</feature>
<feature type="compositionally biased region" description="Basic and acidic residues" evidence="1">
    <location>
        <begin position="157"/>
        <end position="171"/>
    </location>
</feature>
<name>A0AAV7KII9_9METZ</name>
<dbReference type="PANTHER" id="PTHR34754">
    <property type="entry name" value="COILED-COIL DOMAIN-CONTAINING PROTEIN 60"/>
    <property type="match status" value="1"/>
</dbReference>
<reference evidence="2 3" key="1">
    <citation type="journal article" date="2023" name="BMC Biol.">
        <title>The compact genome of the sponge Oopsacas minuta (Hexactinellida) is lacking key metazoan core genes.</title>
        <authorList>
            <person name="Santini S."/>
            <person name="Schenkelaars Q."/>
            <person name="Jourda C."/>
            <person name="Duchesne M."/>
            <person name="Belahbib H."/>
            <person name="Rocher C."/>
            <person name="Selva M."/>
            <person name="Riesgo A."/>
            <person name="Vervoort M."/>
            <person name="Leys S.P."/>
            <person name="Kodjabachian L."/>
            <person name="Le Bivic A."/>
            <person name="Borchiellini C."/>
            <person name="Claverie J.M."/>
            <person name="Renard E."/>
        </authorList>
    </citation>
    <scope>NUCLEOTIDE SEQUENCE [LARGE SCALE GENOMIC DNA]</scope>
    <source>
        <strain evidence="2">SPO-2</strain>
    </source>
</reference>
<keyword evidence="3" id="KW-1185">Reference proteome</keyword>
<evidence type="ECO:0000313" key="2">
    <source>
        <dbReference type="EMBL" id="KAI6660946.1"/>
    </source>
</evidence>
<feature type="region of interest" description="Disordered" evidence="1">
    <location>
        <begin position="353"/>
        <end position="414"/>
    </location>
</feature>
<dbReference type="PANTHER" id="PTHR34754:SF1">
    <property type="entry name" value="COILED-COIL DOMAIN-CONTAINING PROTEIN 60"/>
    <property type="match status" value="1"/>
</dbReference>
<dbReference type="InterPro" id="IPR031526">
    <property type="entry name" value="DUF4698"/>
</dbReference>
<dbReference type="Proteomes" id="UP001165289">
    <property type="component" value="Unassembled WGS sequence"/>
</dbReference>
<proteinExistence type="predicted"/>
<comment type="caution">
    <text evidence="2">The sequence shown here is derived from an EMBL/GenBank/DDBJ whole genome shotgun (WGS) entry which is preliminary data.</text>
</comment>
<organism evidence="2 3">
    <name type="scientific">Oopsacas minuta</name>
    <dbReference type="NCBI Taxonomy" id="111878"/>
    <lineage>
        <taxon>Eukaryota</taxon>
        <taxon>Metazoa</taxon>
        <taxon>Porifera</taxon>
        <taxon>Hexactinellida</taxon>
        <taxon>Hexasterophora</taxon>
        <taxon>Lyssacinosida</taxon>
        <taxon>Leucopsacidae</taxon>
        <taxon>Oopsacas</taxon>
    </lineage>
</organism>
<accession>A0AAV7KII9</accession>
<feature type="compositionally biased region" description="Low complexity" evidence="1">
    <location>
        <begin position="357"/>
        <end position="377"/>
    </location>
</feature>
<evidence type="ECO:0000313" key="3">
    <source>
        <dbReference type="Proteomes" id="UP001165289"/>
    </source>
</evidence>
<dbReference type="EMBL" id="JAKMXF010000022">
    <property type="protein sequence ID" value="KAI6660946.1"/>
    <property type="molecule type" value="Genomic_DNA"/>
</dbReference>
<evidence type="ECO:0000256" key="1">
    <source>
        <dbReference type="SAM" id="MobiDB-lite"/>
    </source>
</evidence>
<gene>
    <name evidence="2" type="ORF">LOD99_13669</name>
</gene>
<dbReference type="AlphaFoldDB" id="A0AAV7KII9"/>
<sequence>MAKVGLNNYGLRAVLNLSDQIEEESNFYDSEAISLPKKKEWVQSYQRRKEQQNCGLSLPINKPYRELGVIDDREFSISNEKDKRSVLFQQKNISKAKPPLTQTKVKLRSISSNQIPPKMLDLYEELKLGSRRIMLVKSGQSLPKLLHDEKENLEQLKATEEAPEEGQKWHPGDAIMELDSTPPTAKEQWRKQSIAMNQILSRSNTSSHLDVSNAKSILLEPSKLQHSRSSVDNTSETSLFLSPIQPSDSSYLPVTFEYQNQVSIAESKAISFKQTTPKFTEDMSLIYKFLAILEWLLECTMMRDPTFAPSLYDYLKLPHRKLSYEKCVLASKNKQRINKLWLRTLDDPIELSFDSRPNSNTSLSPPSISLIPKSSTPRGNRYNKQYAIPKKKKIVSTETKKSQTHNNSTPRQTRLYPEELEDFLELLEAPPSQIRSSGATFKTEPIWVPNTMHGPDLDVTEYKDTFGEGSLQKSLVIHEQLAAMERARLASCEQKFEALRGTCKLWDEIQTMRNAVVAETAASARRKLQMNYHWYEDLTEIIPPDTRYDRYCLELLDNLKLLSEVSCQLGPSVMSRYRLVKVLSTLTPTDLDYPEVEMALTFVVNKIIYIASEDFANWKTHHRTTFDVTRANKWK</sequence>
<protein>
    <submittedName>
        <fullName evidence="2">Coiled-coil domain-containing protein 60-like</fullName>
    </submittedName>
</protein>
<dbReference type="Pfam" id="PF15769">
    <property type="entry name" value="DUF4698"/>
    <property type="match status" value="1"/>
</dbReference>